<dbReference type="SUPFAM" id="SSF56672">
    <property type="entry name" value="DNA/RNA polymerases"/>
    <property type="match status" value="1"/>
</dbReference>
<feature type="compositionally biased region" description="Basic and acidic residues" evidence="10">
    <location>
        <begin position="687"/>
        <end position="707"/>
    </location>
</feature>
<evidence type="ECO:0000256" key="3">
    <source>
        <dbReference type="ARBA" id="ARBA00022723"/>
    </source>
</evidence>
<dbReference type="SUPFAM" id="SSF100879">
    <property type="entry name" value="Lesion bypass DNA polymerase (Y-family), little finger domain"/>
    <property type="match status" value="1"/>
</dbReference>
<dbReference type="GO" id="GO:0051276">
    <property type="term" value="P:chromosome organization"/>
    <property type="evidence" value="ECO:0007669"/>
    <property type="project" value="UniProtKB-ARBA"/>
</dbReference>
<dbReference type="InterPro" id="IPR043502">
    <property type="entry name" value="DNA/RNA_pol_sf"/>
</dbReference>
<gene>
    <name evidence="12" type="ORF">LDHU3_21.0740</name>
</gene>
<dbReference type="GO" id="GO:0005657">
    <property type="term" value="C:replication fork"/>
    <property type="evidence" value="ECO:0007669"/>
    <property type="project" value="UniProtKB-ARBA"/>
</dbReference>
<feature type="region of interest" description="Disordered" evidence="10">
    <location>
        <begin position="347"/>
        <end position="366"/>
    </location>
</feature>
<feature type="domain" description="UmuC" evidence="11">
    <location>
        <begin position="18"/>
        <end position="307"/>
    </location>
</feature>
<keyword evidence="6" id="KW-0862">Zinc</keyword>
<dbReference type="Gene3D" id="3.40.1170.60">
    <property type="match status" value="1"/>
</dbReference>
<dbReference type="InterPro" id="IPR052230">
    <property type="entry name" value="DNA_polymerase_eta"/>
</dbReference>
<dbReference type="GO" id="GO:0009314">
    <property type="term" value="P:response to radiation"/>
    <property type="evidence" value="ECO:0007669"/>
    <property type="project" value="TreeGrafter"/>
</dbReference>
<dbReference type="GO" id="GO:0003887">
    <property type="term" value="F:DNA-directed DNA polymerase activity"/>
    <property type="evidence" value="ECO:0007669"/>
    <property type="project" value="TreeGrafter"/>
</dbReference>
<accession>A0A6J8F9L3</accession>
<keyword evidence="3" id="KW-0479">Metal-binding</keyword>
<dbReference type="PROSITE" id="PS50173">
    <property type="entry name" value="UMUC"/>
    <property type="match status" value="1"/>
</dbReference>
<comment type="subcellular location">
    <subcellularLocation>
        <location evidence="1">Nucleus</location>
    </subcellularLocation>
</comment>
<keyword evidence="4" id="KW-0227">DNA damage</keyword>
<feature type="region of interest" description="Disordered" evidence="10">
    <location>
        <begin position="684"/>
        <end position="722"/>
    </location>
</feature>
<evidence type="ECO:0000256" key="5">
    <source>
        <dbReference type="ARBA" id="ARBA00022771"/>
    </source>
</evidence>
<dbReference type="Proteomes" id="UP000601710">
    <property type="component" value="Chromosome 21"/>
</dbReference>
<dbReference type="GO" id="GO:0035861">
    <property type="term" value="C:site of double-strand break"/>
    <property type="evidence" value="ECO:0007669"/>
    <property type="project" value="TreeGrafter"/>
</dbReference>
<dbReference type="GO" id="GO:0042276">
    <property type="term" value="P:error-prone translesion synthesis"/>
    <property type="evidence" value="ECO:0007669"/>
    <property type="project" value="TreeGrafter"/>
</dbReference>
<dbReference type="PANTHER" id="PTHR45873:SF1">
    <property type="entry name" value="DNA POLYMERASE ETA"/>
    <property type="match status" value="1"/>
</dbReference>
<keyword evidence="5" id="KW-0863">Zinc-finger</keyword>
<dbReference type="GO" id="GO:0008270">
    <property type="term" value="F:zinc ion binding"/>
    <property type="evidence" value="ECO:0007669"/>
    <property type="project" value="UniProtKB-KW"/>
</dbReference>
<evidence type="ECO:0000256" key="1">
    <source>
        <dbReference type="ARBA" id="ARBA00004123"/>
    </source>
</evidence>
<evidence type="ECO:0000313" key="13">
    <source>
        <dbReference type="Proteomes" id="UP000601710"/>
    </source>
</evidence>
<reference evidence="12" key="1">
    <citation type="submission" date="2020-06" db="EMBL/GenBank/DDBJ databases">
        <authorList>
            <person name="Camacho E."/>
            <person name="Gonzalez-de la Fuente S."/>
            <person name="Rastrojo A."/>
            <person name="Peiro-Pastor R."/>
            <person name="Solana JC."/>
            <person name="Tabera L."/>
            <person name="Gamarro F."/>
            <person name="Carrasco-Ramiro F."/>
            <person name="Requena JM."/>
            <person name="Aguado B."/>
        </authorList>
    </citation>
    <scope>NUCLEOTIDE SEQUENCE</scope>
</reference>
<dbReference type="Pfam" id="PF00817">
    <property type="entry name" value="IMS"/>
    <property type="match status" value="1"/>
</dbReference>
<evidence type="ECO:0000259" key="11">
    <source>
        <dbReference type="PROSITE" id="PS50173"/>
    </source>
</evidence>
<dbReference type="InterPro" id="IPR043128">
    <property type="entry name" value="Rev_trsase/Diguanyl_cyclase"/>
</dbReference>
<dbReference type="PANTHER" id="PTHR45873">
    <property type="entry name" value="DNA POLYMERASE ETA"/>
    <property type="match status" value="1"/>
</dbReference>
<protein>
    <recommendedName>
        <fullName evidence="9">DNA polymerase eta</fullName>
    </recommendedName>
</protein>
<keyword evidence="8" id="KW-0539">Nucleus</keyword>
<dbReference type="VEuPathDB" id="TriTrypDB:LdCL_210011800"/>
<evidence type="ECO:0000256" key="4">
    <source>
        <dbReference type="ARBA" id="ARBA00022763"/>
    </source>
</evidence>
<organism evidence="12 13">
    <name type="scientific">Leishmania donovani</name>
    <dbReference type="NCBI Taxonomy" id="5661"/>
    <lineage>
        <taxon>Eukaryota</taxon>
        <taxon>Discoba</taxon>
        <taxon>Euglenozoa</taxon>
        <taxon>Kinetoplastea</taxon>
        <taxon>Metakinetoplastina</taxon>
        <taxon>Trypanosomatida</taxon>
        <taxon>Trypanosomatidae</taxon>
        <taxon>Leishmaniinae</taxon>
        <taxon>Leishmania</taxon>
    </lineage>
</organism>
<evidence type="ECO:0000256" key="7">
    <source>
        <dbReference type="ARBA" id="ARBA00023204"/>
    </source>
</evidence>
<evidence type="ECO:0000256" key="10">
    <source>
        <dbReference type="SAM" id="MobiDB-lite"/>
    </source>
</evidence>
<dbReference type="GO" id="GO:0070987">
    <property type="term" value="P:error-free translesion synthesis"/>
    <property type="evidence" value="ECO:0007669"/>
    <property type="project" value="UniProtKB-ARBA"/>
</dbReference>
<dbReference type="AlphaFoldDB" id="A0A6J8F9L3"/>
<dbReference type="FunFam" id="3.40.1170.60:FF:000008">
    <property type="entry name" value="DNA polymerase eta subunit"/>
    <property type="match status" value="1"/>
</dbReference>
<name>A0A6J8F9L3_LEIDO</name>
<dbReference type="InterPro" id="IPR017961">
    <property type="entry name" value="DNA_pol_Y-fam_little_finger"/>
</dbReference>
<keyword evidence="2" id="KW-0808">Transferase</keyword>
<evidence type="ECO:0000256" key="9">
    <source>
        <dbReference type="ARBA" id="ARBA00044975"/>
    </source>
</evidence>
<dbReference type="VEuPathDB" id="TriTrypDB:LDHU3_21.0740"/>
<sequence length="761" mass="80813">MALLPSSSLSSSDPMRCIAHIDMDCFYAQVEAVRLGVDCRVTPLALSQWGSLIAVNYPARARGVRRFSNVSEAQALCPGLIVALSPSYRMGESVSQYHPHPVQDSYKISLEPYRHASRQVFSILAATPGVQVEKGSVDEAYVDVTEAARQELAEVRAAAAGASLDPLADVMEPSTRLIEDRRAEMEAWFSARGTSLAAVFDEPMRALVRGECGAELEGSRAFCVGVDDAAYAERCLLLCAASRVVHRLRQRIYAELHYDCSAGIAHNRVLAKCISATHKPNQQTLLLPDRSASALFELPLSGLRGFGGKLGAAVSAVCGGVTECREAWLVPLAQLCKLDGTCDVGDGADAEGDREGRKRRPIAGKRGRTASPFLERDLQGLVAHTTSQYVFYRLRGLAEDTILNRPLSKTIIASKNFGRITTSVEMVRRWVIVLTSELCSRYEEFTALYHIRGRSFNIKLGNDGFRSTGGLSNHTVALPEAMQPDILAAVAMREVQAVFRNKPGAAADSVTLTIGGFVSDGSGATGSVLPLAATPGDSTSAGQRRAARGHLRQQTLLASFLAASATDGGAASAMHQRSGCNVAEVLSSDGNGLDDSDSNGSVHIEDDAAILSFSSHSLSSNGGGTSTVVLMDRTPPLAERDVVPETRRVAKVRALDVCKSSPCEVAGAASSPQTPLFCSPLPAGKAATEERQGESCDATEHHEEPQRHLGGNHHIVPQPPPSALALPFLTAPPSSPALANTVEVVEDNGGVEGEDGVTIID</sequence>
<keyword evidence="7" id="KW-0234">DNA repair</keyword>
<dbReference type="VEuPathDB" id="TriTrypDB:LdBPK_210690.1"/>
<proteinExistence type="predicted"/>
<dbReference type="Gene3D" id="3.30.70.270">
    <property type="match status" value="1"/>
</dbReference>
<dbReference type="InterPro" id="IPR001126">
    <property type="entry name" value="UmuC"/>
</dbReference>
<dbReference type="EMBL" id="LR812641">
    <property type="protein sequence ID" value="CAC5429802.1"/>
    <property type="molecule type" value="Genomic_DNA"/>
</dbReference>
<dbReference type="CDD" id="cd01702">
    <property type="entry name" value="PolY_Pol_eta"/>
    <property type="match status" value="1"/>
</dbReference>
<dbReference type="FunFam" id="3.30.70.270:FF:000102">
    <property type="entry name" value="Putative DNA polymerase eta"/>
    <property type="match status" value="1"/>
</dbReference>
<evidence type="ECO:0000256" key="6">
    <source>
        <dbReference type="ARBA" id="ARBA00022833"/>
    </source>
</evidence>
<dbReference type="InterPro" id="IPR036775">
    <property type="entry name" value="DNA_pol_Y-fam_lit_finger_sf"/>
</dbReference>
<dbReference type="Pfam" id="PF11799">
    <property type="entry name" value="IMS_C"/>
    <property type="match status" value="1"/>
</dbReference>
<evidence type="ECO:0000313" key="12">
    <source>
        <dbReference type="EMBL" id="CAC5429802.1"/>
    </source>
</evidence>
<dbReference type="GO" id="GO:0006281">
    <property type="term" value="P:DNA repair"/>
    <property type="evidence" value="ECO:0007669"/>
    <property type="project" value="UniProtKB-KW"/>
</dbReference>
<evidence type="ECO:0000256" key="2">
    <source>
        <dbReference type="ARBA" id="ARBA00022679"/>
    </source>
</evidence>
<dbReference type="GO" id="GO:0005634">
    <property type="term" value="C:nucleus"/>
    <property type="evidence" value="ECO:0007669"/>
    <property type="project" value="UniProtKB-SubCell"/>
</dbReference>
<evidence type="ECO:0000256" key="8">
    <source>
        <dbReference type="ARBA" id="ARBA00023242"/>
    </source>
</evidence>
<dbReference type="GO" id="GO:0003684">
    <property type="term" value="F:damaged DNA binding"/>
    <property type="evidence" value="ECO:0007669"/>
    <property type="project" value="InterPro"/>
</dbReference>
<feature type="compositionally biased region" description="Basic residues" evidence="10">
    <location>
        <begin position="357"/>
        <end position="366"/>
    </location>
</feature>